<comment type="caution">
    <text evidence="2">The sequence shown here is derived from an EMBL/GenBank/DDBJ whole genome shotgun (WGS) entry which is preliminary data.</text>
</comment>
<proteinExistence type="predicted"/>
<dbReference type="EMBL" id="JACHMY010000001">
    <property type="protein sequence ID" value="MBB5835480.1"/>
    <property type="molecule type" value="Genomic_DNA"/>
</dbReference>
<keyword evidence="1" id="KW-1133">Transmembrane helix</keyword>
<keyword evidence="3" id="KW-1185">Reference proteome</keyword>
<keyword evidence="1" id="KW-0812">Transmembrane</keyword>
<gene>
    <name evidence="2" type="ORF">HDA39_002214</name>
</gene>
<evidence type="ECO:0000313" key="3">
    <source>
        <dbReference type="Proteomes" id="UP000549971"/>
    </source>
</evidence>
<evidence type="ECO:0000313" key="2">
    <source>
        <dbReference type="EMBL" id="MBB5835480.1"/>
    </source>
</evidence>
<dbReference type="AlphaFoldDB" id="A0A7W9J5G4"/>
<keyword evidence="1" id="KW-0472">Membrane</keyword>
<name>A0A7W9J5G4_9ACTN</name>
<feature type="transmembrane region" description="Helical" evidence="1">
    <location>
        <begin position="27"/>
        <end position="47"/>
    </location>
</feature>
<reference evidence="2 3" key="1">
    <citation type="submission" date="2020-08" db="EMBL/GenBank/DDBJ databases">
        <title>Sequencing the genomes of 1000 actinobacteria strains.</title>
        <authorList>
            <person name="Klenk H.-P."/>
        </authorList>
    </citation>
    <scope>NUCLEOTIDE SEQUENCE [LARGE SCALE GENOMIC DNA]</scope>
    <source>
        <strain evidence="2 3">DSM 28967</strain>
    </source>
</reference>
<protein>
    <submittedName>
        <fullName evidence="2">Uncharacterized protein</fullName>
    </submittedName>
</protein>
<accession>A0A7W9J5G4</accession>
<evidence type="ECO:0000256" key="1">
    <source>
        <dbReference type="SAM" id="Phobius"/>
    </source>
</evidence>
<organism evidence="2 3">
    <name type="scientific">Kribbella italica</name>
    <dbReference type="NCBI Taxonomy" id="1540520"/>
    <lineage>
        <taxon>Bacteria</taxon>
        <taxon>Bacillati</taxon>
        <taxon>Actinomycetota</taxon>
        <taxon>Actinomycetes</taxon>
        <taxon>Propionibacteriales</taxon>
        <taxon>Kribbellaceae</taxon>
        <taxon>Kribbella</taxon>
    </lineage>
</organism>
<dbReference type="Proteomes" id="UP000549971">
    <property type="component" value="Unassembled WGS sequence"/>
</dbReference>
<dbReference type="RefSeq" id="WP_202892946.1">
    <property type="nucleotide sequence ID" value="NZ_JACHMY010000001.1"/>
</dbReference>
<sequence>MTVSPQGWVPVEHRWFGLDRRTFKPGLIVLVIALVLIYGLPALNSAIPWHNEIKAGQVLELGDGATAVPRSGGSSRAGR</sequence>